<protein>
    <submittedName>
        <fullName evidence="9">Tetratricopeptide repeat protein</fullName>
    </submittedName>
</protein>
<feature type="region of interest" description="Disordered" evidence="7">
    <location>
        <begin position="243"/>
        <end position="297"/>
    </location>
</feature>
<feature type="DNA-binding region" description="OmpR/PhoB-type" evidence="6">
    <location>
        <begin position="1"/>
        <end position="92"/>
    </location>
</feature>
<accession>A0A5Q0H5X6</accession>
<evidence type="ECO:0000256" key="3">
    <source>
        <dbReference type="ARBA" id="ARBA00023125"/>
    </source>
</evidence>
<dbReference type="SMART" id="SM01043">
    <property type="entry name" value="BTAD"/>
    <property type="match status" value="1"/>
</dbReference>
<dbReference type="InterPro" id="IPR016032">
    <property type="entry name" value="Sig_transdc_resp-reg_C-effctor"/>
</dbReference>
<dbReference type="InterPro" id="IPR019734">
    <property type="entry name" value="TPR_rpt"/>
</dbReference>
<sequence length="1118" mass="121265">MEFLVLGPLEVRSSGEVVRIPGVRQRRLLALLLLNANRVVPVDRLVDELWDEPPSSVRQQVHNAVTGLRKTLAAVPGDHALVRTDVGYRLDLPAGSLDADRFHALVRDAGRAEAGGRPAEAVRLLGAALELWRGDALAGVGGRAIANAAASLDEQRLTAVETLMSLRLGLGEAASVVADLRGLVADHPLRESLRGSLMLALHRSGRQAEALAAYEEGRRLLADELGLDPGAELRELHAAILDGSVAGPPRPPAGERTAFDRTALDRTALDRTALDRTAPNQAAPDQPAPDRAAPDRAALDQPALDRAALDRAAFERAALERAALHRVAPDRTAPEPPPVPGATPPPTAAAPGGARSPAEPSPKSYLPHDTADFSGRSAELVRLLAETRDALPTALVISAIDGMGGVGKTTLAVHLAHRIAEDYPDGQYFIDLHGFSPGVDPLTPAQALDALLRDSGVPPELVPSGVEGRSALWRSHLAGRRALLILDNAVDAAHVRPLLPGTAGVLVLVTSRRKLTALDGAVPMPLDVLPPDDAVALFTRVVGASRVAGQRKAVVRAVELCGRLPLAIRIAAARLRDRTTWTVADLVDRLGDQTRRRQFLQVDDRSVMSVIGLSYRYLPASRQRLFRLLSLHPGTDFDAYTAAALAGCSLDQAEYDLDALFDDNLLKQNTTGRFYFHDLVRDCAHQILADAEGEDQRRAALHRLFDYYLYAAHLWSSDLDNRVHPRPPEVDRPPAHVRPASSANHAVEILGVEHRNLLAVARYTAAHGWHRHAWQFACALQPMLRMRNYGEGSFELFEGGLRAAREAGSRRGESACLHGLAVVCRERRSADEARRYLRQALEIAAELGDRDAESAQLDELGGLYLVEDRLTEALEAFRTAEALTAHAPHTLLHASVTNSLGLVHRDLGQYDEALTYLGRALVMASRSSFPHAGPLTSWSIAAVHHYQGRHEEAVREFEGILRTSQESGFELGEAWALLGLCTARRCLGDLVESLDLGRRSLALARKLDLPRLECEVLDAIGEVTVALADLDQAHKVFAQAEEQSRRCGARRYEARAAEGFAHVALARGDRAEARRHWERALDLYPDGVADAEYARRHLLAPDGEATTCFRCAIARPVG</sequence>
<dbReference type="Gene3D" id="1.25.40.10">
    <property type="entry name" value="Tetratricopeptide repeat domain"/>
    <property type="match status" value="3"/>
</dbReference>
<dbReference type="GO" id="GO:0006355">
    <property type="term" value="P:regulation of DNA-templated transcription"/>
    <property type="evidence" value="ECO:0007669"/>
    <property type="project" value="InterPro"/>
</dbReference>
<name>A0A5Q0H5X6_SACSY</name>
<dbReference type="PROSITE" id="PS51755">
    <property type="entry name" value="OMPR_PHOB"/>
    <property type="match status" value="1"/>
</dbReference>
<evidence type="ECO:0000313" key="10">
    <source>
        <dbReference type="Proteomes" id="UP000325787"/>
    </source>
</evidence>
<dbReference type="RefSeq" id="WP_153278571.1">
    <property type="nucleotide sequence ID" value="NZ_CP034550.1"/>
</dbReference>
<dbReference type="Pfam" id="PF03704">
    <property type="entry name" value="BTAD"/>
    <property type="match status" value="1"/>
</dbReference>
<evidence type="ECO:0000256" key="7">
    <source>
        <dbReference type="SAM" id="MobiDB-lite"/>
    </source>
</evidence>
<evidence type="ECO:0000256" key="4">
    <source>
        <dbReference type="ARBA" id="ARBA00023163"/>
    </source>
</evidence>
<dbReference type="SUPFAM" id="SSF48452">
    <property type="entry name" value="TPR-like"/>
    <property type="match status" value="3"/>
</dbReference>
<dbReference type="Gene3D" id="3.40.50.300">
    <property type="entry name" value="P-loop containing nucleotide triphosphate hydrolases"/>
    <property type="match status" value="1"/>
</dbReference>
<dbReference type="InterPro" id="IPR051677">
    <property type="entry name" value="AfsR-DnrI-RedD_regulator"/>
</dbReference>
<dbReference type="AlphaFoldDB" id="A0A5Q0H5X6"/>
<dbReference type="PRINTS" id="PR00364">
    <property type="entry name" value="DISEASERSIST"/>
</dbReference>
<dbReference type="GO" id="GO:0003677">
    <property type="term" value="F:DNA binding"/>
    <property type="evidence" value="ECO:0007669"/>
    <property type="project" value="UniProtKB-UniRule"/>
</dbReference>
<dbReference type="Gene3D" id="1.10.10.10">
    <property type="entry name" value="Winged helix-like DNA-binding domain superfamily/Winged helix DNA-binding domain"/>
    <property type="match status" value="1"/>
</dbReference>
<dbReference type="InterPro" id="IPR011990">
    <property type="entry name" value="TPR-like_helical_dom_sf"/>
</dbReference>
<dbReference type="PANTHER" id="PTHR35807">
    <property type="entry name" value="TRANSCRIPTIONAL REGULATOR REDD-RELATED"/>
    <property type="match status" value="1"/>
</dbReference>
<feature type="compositionally biased region" description="Pro residues" evidence="7">
    <location>
        <begin position="334"/>
        <end position="348"/>
    </location>
</feature>
<feature type="region of interest" description="Disordered" evidence="7">
    <location>
        <begin position="325"/>
        <end position="371"/>
    </location>
</feature>
<feature type="compositionally biased region" description="Basic and acidic residues" evidence="7">
    <location>
        <begin position="257"/>
        <end position="274"/>
    </location>
</feature>
<dbReference type="GO" id="GO:0000160">
    <property type="term" value="P:phosphorelay signal transduction system"/>
    <property type="evidence" value="ECO:0007669"/>
    <property type="project" value="InterPro"/>
</dbReference>
<reference evidence="10" key="1">
    <citation type="journal article" date="2021" name="Curr. Microbiol.">
        <title>Complete genome of nocamycin-producing strain Saccharothrix syringae NRRL B-16468 reveals the biosynthetic potential for secondary metabolites.</title>
        <authorList>
            <person name="Mo X."/>
            <person name="Yang S."/>
        </authorList>
    </citation>
    <scope>NUCLEOTIDE SEQUENCE [LARGE SCALE GENOMIC DNA]</scope>
    <source>
        <strain evidence="10">ATCC 51364 / DSM 43886 / JCM 6844 / KCTC 9398 / NBRC 14523 / NRRL B-16468 / INA 2240</strain>
    </source>
</reference>
<dbReference type="InterPro" id="IPR001867">
    <property type="entry name" value="OmpR/PhoB-type_DNA-bd"/>
</dbReference>
<dbReference type="KEGG" id="ssyi:EKG83_31500"/>
<evidence type="ECO:0000313" key="9">
    <source>
        <dbReference type="EMBL" id="QFZ21315.1"/>
    </source>
</evidence>
<proteinExistence type="inferred from homology"/>
<dbReference type="Proteomes" id="UP000325787">
    <property type="component" value="Chromosome"/>
</dbReference>
<feature type="repeat" description="TPR" evidence="5">
    <location>
        <begin position="1054"/>
        <end position="1087"/>
    </location>
</feature>
<gene>
    <name evidence="9" type="ORF">EKG83_31500</name>
</gene>
<dbReference type="PANTHER" id="PTHR35807:SF1">
    <property type="entry name" value="TRANSCRIPTIONAL REGULATOR REDD"/>
    <property type="match status" value="1"/>
</dbReference>
<dbReference type="SMART" id="SM00028">
    <property type="entry name" value="TPR"/>
    <property type="match status" value="5"/>
</dbReference>
<evidence type="ECO:0000256" key="5">
    <source>
        <dbReference type="PROSITE-ProRule" id="PRU00339"/>
    </source>
</evidence>
<keyword evidence="2" id="KW-0805">Transcription regulation</keyword>
<dbReference type="SUPFAM" id="SSF46894">
    <property type="entry name" value="C-terminal effector domain of the bipartite response regulators"/>
    <property type="match status" value="1"/>
</dbReference>
<feature type="repeat" description="TPR" evidence="5">
    <location>
        <begin position="894"/>
        <end position="927"/>
    </location>
</feature>
<dbReference type="OrthoDB" id="581105at2"/>
<dbReference type="InterPro" id="IPR005158">
    <property type="entry name" value="BTAD"/>
</dbReference>
<dbReference type="EMBL" id="CP034550">
    <property type="protein sequence ID" value="QFZ21315.1"/>
    <property type="molecule type" value="Genomic_DNA"/>
</dbReference>
<keyword evidence="5" id="KW-0802">TPR repeat</keyword>
<dbReference type="PROSITE" id="PS50005">
    <property type="entry name" value="TPR"/>
    <property type="match status" value="2"/>
</dbReference>
<keyword evidence="4" id="KW-0804">Transcription</keyword>
<dbReference type="InterPro" id="IPR036388">
    <property type="entry name" value="WH-like_DNA-bd_sf"/>
</dbReference>
<dbReference type="SMART" id="SM00862">
    <property type="entry name" value="Trans_reg_C"/>
    <property type="match status" value="1"/>
</dbReference>
<dbReference type="Pfam" id="PF13424">
    <property type="entry name" value="TPR_12"/>
    <property type="match status" value="2"/>
</dbReference>
<dbReference type="Pfam" id="PF13374">
    <property type="entry name" value="TPR_10"/>
    <property type="match status" value="1"/>
</dbReference>
<feature type="compositionally biased region" description="Low complexity" evidence="7">
    <location>
        <begin position="349"/>
        <end position="362"/>
    </location>
</feature>
<keyword evidence="3 6" id="KW-0238">DNA-binding</keyword>
<dbReference type="Pfam" id="PF00486">
    <property type="entry name" value="Trans_reg_C"/>
    <property type="match status" value="1"/>
</dbReference>
<evidence type="ECO:0000256" key="6">
    <source>
        <dbReference type="PROSITE-ProRule" id="PRU01091"/>
    </source>
</evidence>
<feature type="domain" description="OmpR/PhoB-type" evidence="8">
    <location>
        <begin position="1"/>
        <end position="92"/>
    </location>
</feature>
<organism evidence="9 10">
    <name type="scientific">Saccharothrix syringae</name>
    <name type="common">Nocardiopsis syringae</name>
    <dbReference type="NCBI Taxonomy" id="103733"/>
    <lineage>
        <taxon>Bacteria</taxon>
        <taxon>Bacillati</taxon>
        <taxon>Actinomycetota</taxon>
        <taxon>Actinomycetes</taxon>
        <taxon>Pseudonocardiales</taxon>
        <taxon>Pseudonocardiaceae</taxon>
        <taxon>Saccharothrix</taxon>
    </lineage>
</organism>
<evidence type="ECO:0000256" key="2">
    <source>
        <dbReference type="ARBA" id="ARBA00023015"/>
    </source>
</evidence>
<dbReference type="CDD" id="cd15831">
    <property type="entry name" value="BTAD"/>
    <property type="match status" value="1"/>
</dbReference>
<evidence type="ECO:0000259" key="8">
    <source>
        <dbReference type="PROSITE" id="PS51755"/>
    </source>
</evidence>
<evidence type="ECO:0000256" key="1">
    <source>
        <dbReference type="ARBA" id="ARBA00005820"/>
    </source>
</evidence>
<comment type="similarity">
    <text evidence="1">Belongs to the AfsR/DnrI/RedD regulatory family.</text>
</comment>
<dbReference type="InterPro" id="IPR027417">
    <property type="entry name" value="P-loop_NTPase"/>
</dbReference>
<feature type="compositionally biased region" description="Low complexity" evidence="7">
    <location>
        <begin position="278"/>
        <end position="291"/>
    </location>
</feature>
<dbReference type="SUPFAM" id="SSF52540">
    <property type="entry name" value="P-loop containing nucleoside triphosphate hydrolases"/>
    <property type="match status" value="1"/>
</dbReference>
<keyword evidence="10" id="KW-1185">Reference proteome</keyword>
<dbReference type="GO" id="GO:0043531">
    <property type="term" value="F:ADP binding"/>
    <property type="evidence" value="ECO:0007669"/>
    <property type="project" value="InterPro"/>
</dbReference>